<accession>A0A212IWE3</accession>
<feature type="transmembrane region" description="Helical" evidence="7">
    <location>
        <begin position="103"/>
        <end position="121"/>
    </location>
</feature>
<name>A0A212IWE3_9FIRM</name>
<dbReference type="EMBL" id="FLUN01000001">
    <property type="protein sequence ID" value="SBV91499.1"/>
    <property type="molecule type" value="Genomic_DNA"/>
</dbReference>
<dbReference type="PROSITE" id="PS50928">
    <property type="entry name" value="ABC_TM1"/>
    <property type="match status" value="1"/>
</dbReference>
<keyword evidence="3" id="KW-1003">Cell membrane</keyword>
<dbReference type="PANTHER" id="PTHR43163:SF6">
    <property type="entry name" value="DIPEPTIDE TRANSPORT SYSTEM PERMEASE PROTEIN DPPB-RELATED"/>
    <property type="match status" value="1"/>
</dbReference>
<proteinExistence type="inferred from homology"/>
<keyword evidence="5 7" id="KW-1133">Transmembrane helix</keyword>
<sequence>MSRLNYIVKRVLQIIPVLFVVSVLIFFMLRMIGGDPARLILGDKATNEAVSALQIKLGLNRPLPVQYGIFLKGIFTGDLGTSLSLQRPVAELLAERMPVTLKLTAFSTLLSLLISLPLGYLAGKYKDRFGDQVIRTTALAFISMPSFWVGLLLMLLFGVRLGWLPAGGWDPSSLANQLRCLILPAFTQGLMTTALLIRDLRNSVVDISSMDFVDFARSKGLTNREVRSRHVLRNALVSYVTLLAMRMAYMLGGSVIIESVFALPGIGKLMVDSIFNRDYAVVQSLVLLFAALVMAINLITDIIYSFLDPRVKY</sequence>
<evidence type="ECO:0000256" key="5">
    <source>
        <dbReference type="ARBA" id="ARBA00022989"/>
    </source>
</evidence>
<gene>
    <name evidence="9" type="ORF">KL86CLO1_10129</name>
</gene>
<feature type="transmembrane region" description="Helical" evidence="7">
    <location>
        <begin position="12"/>
        <end position="32"/>
    </location>
</feature>
<evidence type="ECO:0000259" key="8">
    <source>
        <dbReference type="PROSITE" id="PS50928"/>
    </source>
</evidence>
<evidence type="ECO:0000256" key="7">
    <source>
        <dbReference type="RuleBase" id="RU363032"/>
    </source>
</evidence>
<dbReference type="GO" id="GO:0005886">
    <property type="term" value="C:plasma membrane"/>
    <property type="evidence" value="ECO:0007669"/>
    <property type="project" value="UniProtKB-SubCell"/>
</dbReference>
<feature type="transmembrane region" description="Helical" evidence="7">
    <location>
        <begin position="236"/>
        <end position="261"/>
    </location>
</feature>
<dbReference type="AlphaFoldDB" id="A0A212IWE3"/>
<evidence type="ECO:0000256" key="2">
    <source>
        <dbReference type="ARBA" id="ARBA00022448"/>
    </source>
</evidence>
<dbReference type="Pfam" id="PF00528">
    <property type="entry name" value="BPD_transp_1"/>
    <property type="match status" value="1"/>
</dbReference>
<comment type="subcellular location">
    <subcellularLocation>
        <location evidence="1 7">Cell membrane</location>
        <topology evidence="1 7">Multi-pass membrane protein</topology>
    </subcellularLocation>
</comment>
<keyword evidence="2 7" id="KW-0813">Transport</keyword>
<feature type="domain" description="ABC transmembrane type-1" evidence="8">
    <location>
        <begin position="97"/>
        <end position="300"/>
    </location>
</feature>
<comment type="similarity">
    <text evidence="7">Belongs to the binding-protein-dependent transport system permease family.</text>
</comment>
<dbReference type="SUPFAM" id="SSF161098">
    <property type="entry name" value="MetI-like"/>
    <property type="match status" value="1"/>
</dbReference>
<dbReference type="Gene3D" id="1.10.3720.10">
    <property type="entry name" value="MetI-like"/>
    <property type="match status" value="1"/>
</dbReference>
<keyword evidence="6 7" id="KW-0472">Membrane</keyword>
<dbReference type="InterPro" id="IPR035906">
    <property type="entry name" value="MetI-like_sf"/>
</dbReference>
<evidence type="ECO:0000256" key="1">
    <source>
        <dbReference type="ARBA" id="ARBA00004651"/>
    </source>
</evidence>
<evidence type="ECO:0000256" key="3">
    <source>
        <dbReference type="ARBA" id="ARBA00022475"/>
    </source>
</evidence>
<feature type="transmembrane region" description="Helical" evidence="7">
    <location>
        <begin position="176"/>
        <end position="197"/>
    </location>
</feature>
<dbReference type="GO" id="GO:0055085">
    <property type="term" value="P:transmembrane transport"/>
    <property type="evidence" value="ECO:0007669"/>
    <property type="project" value="InterPro"/>
</dbReference>
<feature type="transmembrane region" description="Helical" evidence="7">
    <location>
        <begin position="281"/>
        <end position="307"/>
    </location>
</feature>
<organism evidence="9">
    <name type="scientific">uncultured Eubacteriales bacterium</name>
    <dbReference type="NCBI Taxonomy" id="172733"/>
    <lineage>
        <taxon>Bacteria</taxon>
        <taxon>Bacillati</taxon>
        <taxon>Bacillota</taxon>
        <taxon>Clostridia</taxon>
        <taxon>Eubacteriales</taxon>
        <taxon>environmental samples</taxon>
    </lineage>
</organism>
<dbReference type="InterPro" id="IPR045621">
    <property type="entry name" value="BPD_transp_1_N"/>
</dbReference>
<reference evidence="9" key="1">
    <citation type="submission" date="2016-04" db="EMBL/GenBank/DDBJ databases">
        <authorList>
            <person name="Evans L.H."/>
            <person name="Alamgir A."/>
            <person name="Owens N."/>
            <person name="Weber N.D."/>
            <person name="Virtaneva K."/>
            <person name="Barbian K."/>
            <person name="Babar A."/>
            <person name="Rosenke K."/>
        </authorList>
    </citation>
    <scope>NUCLEOTIDE SEQUENCE</scope>
    <source>
        <strain evidence="9">86</strain>
    </source>
</reference>
<keyword evidence="4 7" id="KW-0812">Transmembrane</keyword>
<evidence type="ECO:0000313" key="9">
    <source>
        <dbReference type="EMBL" id="SBV91499.1"/>
    </source>
</evidence>
<dbReference type="PANTHER" id="PTHR43163">
    <property type="entry name" value="DIPEPTIDE TRANSPORT SYSTEM PERMEASE PROTEIN DPPB-RELATED"/>
    <property type="match status" value="1"/>
</dbReference>
<evidence type="ECO:0000256" key="6">
    <source>
        <dbReference type="ARBA" id="ARBA00023136"/>
    </source>
</evidence>
<protein>
    <submittedName>
        <fullName evidence="9">Putative peptide transport system permease protein BAB2_1050</fullName>
    </submittedName>
</protein>
<dbReference type="CDD" id="cd06261">
    <property type="entry name" value="TM_PBP2"/>
    <property type="match status" value="1"/>
</dbReference>
<dbReference type="Pfam" id="PF19300">
    <property type="entry name" value="BPD_transp_1_N"/>
    <property type="match status" value="1"/>
</dbReference>
<dbReference type="InterPro" id="IPR000515">
    <property type="entry name" value="MetI-like"/>
</dbReference>
<feature type="transmembrane region" description="Helical" evidence="7">
    <location>
        <begin position="133"/>
        <end position="156"/>
    </location>
</feature>
<evidence type="ECO:0000256" key="4">
    <source>
        <dbReference type="ARBA" id="ARBA00022692"/>
    </source>
</evidence>